<organism evidence="1 2">
    <name type="scientific">Phyllostomus discolor</name>
    <name type="common">pale spear-nosed bat</name>
    <dbReference type="NCBI Taxonomy" id="89673"/>
    <lineage>
        <taxon>Eukaryota</taxon>
        <taxon>Metazoa</taxon>
        <taxon>Chordata</taxon>
        <taxon>Craniata</taxon>
        <taxon>Vertebrata</taxon>
        <taxon>Euteleostomi</taxon>
        <taxon>Mammalia</taxon>
        <taxon>Eutheria</taxon>
        <taxon>Laurasiatheria</taxon>
        <taxon>Chiroptera</taxon>
        <taxon>Yangochiroptera</taxon>
        <taxon>Phyllostomidae</taxon>
        <taxon>Phyllostominae</taxon>
        <taxon>Phyllostomus</taxon>
    </lineage>
</organism>
<evidence type="ECO:0000313" key="1">
    <source>
        <dbReference type="EMBL" id="KAF6115186.1"/>
    </source>
</evidence>
<gene>
    <name evidence="1" type="ORF">HJG60_013592</name>
</gene>
<dbReference type="EMBL" id="JABVXQ010000004">
    <property type="protein sequence ID" value="KAF6115186.1"/>
    <property type="molecule type" value="Genomic_DNA"/>
</dbReference>
<name>A0A834ASM9_9CHIR</name>
<dbReference type="Proteomes" id="UP000664940">
    <property type="component" value="Unassembled WGS sequence"/>
</dbReference>
<dbReference type="AlphaFoldDB" id="A0A834ASM9"/>
<protein>
    <submittedName>
        <fullName evidence="1">Neurobeachin like 1</fullName>
    </submittedName>
</protein>
<comment type="caution">
    <text evidence="1">The sequence shown here is derived from an EMBL/GenBank/DDBJ whole genome shotgun (WGS) entry which is preliminary data.</text>
</comment>
<proteinExistence type="predicted"/>
<sequence length="95" mass="11279">MHNWRTHCHGQFTRVPVHKRSSQFESQHHPISYAIAYPLCLCNQRMQPYSCRIRRWKIDCSGCWQASRDAFRSTFSKILGIQQAAQPDFIWRNGI</sequence>
<reference evidence="1 2" key="1">
    <citation type="journal article" date="2020" name="Nature">
        <title>Six reference-quality genomes reveal evolution of bat adaptations.</title>
        <authorList>
            <person name="Jebb D."/>
            <person name="Huang Z."/>
            <person name="Pippel M."/>
            <person name="Hughes G.M."/>
            <person name="Lavrichenko K."/>
            <person name="Devanna P."/>
            <person name="Winkler S."/>
            <person name="Jermiin L.S."/>
            <person name="Skirmuntt E.C."/>
            <person name="Katzourakis A."/>
            <person name="Burkitt-Gray L."/>
            <person name="Ray D.A."/>
            <person name="Sullivan K.A.M."/>
            <person name="Roscito J.G."/>
            <person name="Kirilenko B.M."/>
            <person name="Davalos L.M."/>
            <person name="Corthals A.P."/>
            <person name="Power M.L."/>
            <person name="Jones G."/>
            <person name="Ransome R.D."/>
            <person name="Dechmann D.K.N."/>
            <person name="Locatelli A.G."/>
            <person name="Puechmaille S.J."/>
            <person name="Fedrigo O."/>
            <person name="Jarvis E.D."/>
            <person name="Hiller M."/>
            <person name="Vernes S.C."/>
            <person name="Myers E.W."/>
            <person name="Teeling E.C."/>
        </authorList>
    </citation>
    <scope>NUCLEOTIDE SEQUENCE [LARGE SCALE GENOMIC DNA]</scope>
    <source>
        <strain evidence="1">Bat1K_MPI-CBG_1</strain>
    </source>
</reference>
<evidence type="ECO:0000313" key="2">
    <source>
        <dbReference type="Proteomes" id="UP000664940"/>
    </source>
</evidence>
<accession>A0A834ASM9</accession>